<evidence type="ECO:0000259" key="11">
    <source>
        <dbReference type="PROSITE" id="PS50262"/>
    </source>
</evidence>
<evidence type="ECO:0000256" key="1">
    <source>
        <dbReference type="ARBA" id="ARBA00002936"/>
    </source>
</evidence>
<dbReference type="InterPro" id="IPR050402">
    <property type="entry name" value="OR51/52/56-like"/>
</dbReference>
<dbReference type="PRINTS" id="PR00245">
    <property type="entry name" value="OLFACTORYR"/>
</dbReference>
<dbReference type="InterPro" id="IPR000276">
    <property type="entry name" value="GPCR_Rhodpsn"/>
</dbReference>
<dbReference type="GeneTree" id="ENSGT01150000286912"/>
<evidence type="ECO:0000256" key="3">
    <source>
        <dbReference type="ARBA" id="ARBA00022606"/>
    </source>
</evidence>
<dbReference type="SUPFAM" id="SSF81321">
    <property type="entry name" value="Family A G protein-coupled receptor-like"/>
    <property type="match status" value="1"/>
</dbReference>
<evidence type="ECO:0000256" key="2">
    <source>
        <dbReference type="ARBA" id="ARBA00004141"/>
    </source>
</evidence>
<dbReference type="Pfam" id="PF13853">
    <property type="entry name" value="7tm_4"/>
    <property type="match status" value="1"/>
</dbReference>
<dbReference type="GO" id="GO:0004930">
    <property type="term" value="F:G protein-coupled receptor activity"/>
    <property type="evidence" value="ECO:0007669"/>
    <property type="project" value="UniProtKB-KW"/>
</dbReference>
<feature type="transmembrane region" description="Helical" evidence="10">
    <location>
        <begin position="281"/>
        <end position="303"/>
    </location>
</feature>
<dbReference type="Proteomes" id="UP000002280">
    <property type="component" value="Chromosome 4"/>
</dbReference>
<dbReference type="STRING" id="13616.ENSMODP00000014001"/>
<evidence type="ECO:0000256" key="8">
    <source>
        <dbReference type="ARBA" id="ARBA00023224"/>
    </source>
</evidence>
<keyword evidence="6 10" id="KW-1133">Transmembrane helix</keyword>
<dbReference type="FunFam" id="1.20.1070.10:FF:000006">
    <property type="entry name" value="Olfactory receptor"/>
    <property type="match status" value="1"/>
</dbReference>
<comment type="function">
    <text evidence="1">Odorant receptor.</text>
</comment>
<feature type="transmembrane region" description="Helical" evidence="10">
    <location>
        <begin position="69"/>
        <end position="91"/>
    </location>
</feature>
<keyword evidence="10" id="KW-1003">Cell membrane</keyword>
<dbReference type="InterPro" id="IPR000725">
    <property type="entry name" value="Olfact_rcpt"/>
</dbReference>
<dbReference type="Gene3D" id="1.20.1070.10">
    <property type="entry name" value="Rhodopsin 7-helix transmembrane proteins"/>
    <property type="match status" value="1"/>
</dbReference>
<dbReference type="GO" id="GO:0005886">
    <property type="term" value="C:plasma membrane"/>
    <property type="evidence" value="ECO:0000318"/>
    <property type="project" value="GO_Central"/>
</dbReference>
<reference evidence="12 13" key="1">
    <citation type="journal article" date="2007" name="Nature">
        <title>Genome of the marsupial Monodelphis domestica reveals innovation in non-coding sequences.</title>
        <authorList>
            <person name="Mikkelsen T.S."/>
            <person name="Wakefield M.J."/>
            <person name="Aken B."/>
            <person name="Amemiya C.T."/>
            <person name="Chang J.L."/>
            <person name="Duke S."/>
            <person name="Garber M."/>
            <person name="Gentles A.J."/>
            <person name="Goodstadt L."/>
            <person name="Heger A."/>
            <person name="Jurka J."/>
            <person name="Kamal M."/>
            <person name="Mauceli E."/>
            <person name="Searle S.M."/>
            <person name="Sharpe T."/>
            <person name="Baker M.L."/>
            <person name="Batzer M.A."/>
            <person name="Benos P.V."/>
            <person name="Belov K."/>
            <person name="Clamp M."/>
            <person name="Cook A."/>
            <person name="Cuff J."/>
            <person name="Das R."/>
            <person name="Davidow L."/>
            <person name="Deakin J.E."/>
            <person name="Fazzari M.J."/>
            <person name="Glass J.L."/>
            <person name="Grabherr M."/>
            <person name="Greally J.M."/>
            <person name="Gu W."/>
            <person name="Hore T.A."/>
            <person name="Huttley G.A."/>
            <person name="Kleber M."/>
            <person name="Jirtle R.L."/>
            <person name="Koina E."/>
            <person name="Lee J.T."/>
            <person name="Mahony S."/>
            <person name="Marra M.A."/>
            <person name="Miller R.D."/>
            <person name="Nicholls R.D."/>
            <person name="Oda M."/>
            <person name="Papenfuss A.T."/>
            <person name="Parra Z.E."/>
            <person name="Pollock D.D."/>
            <person name="Ray D.A."/>
            <person name="Schein J.E."/>
            <person name="Speed T.P."/>
            <person name="Thompson K."/>
            <person name="VandeBerg J.L."/>
            <person name="Wade C.M."/>
            <person name="Walker J.A."/>
            <person name="Waters P.D."/>
            <person name="Webber C."/>
            <person name="Weidman J.R."/>
            <person name="Xie X."/>
            <person name="Zody M.C."/>
            <person name="Baldwin J."/>
            <person name="Abdouelleil A."/>
            <person name="Abdulkadir J."/>
            <person name="Abebe A."/>
            <person name="Abera B."/>
            <person name="Abreu J."/>
            <person name="Acer S.C."/>
            <person name="Aftuck L."/>
            <person name="Alexander A."/>
            <person name="An P."/>
            <person name="Anderson E."/>
            <person name="Anderson S."/>
            <person name="Arachi H."/>
            <person name="Azer M."/>
            <person name="Bachantsang P."/>
            <person name="Barry A."/>
            <person name="Bayul T."/>
            <person name="Berlin A."/>
            <person name="Bessette D."/>
            <person name="Bloom T."/>
            <person name="Bloom T."/>
            <person name="Boguslavskiy L."/>
            <person name="Bonnet C."/>
            <person name="Boukhgalter B."/>
            <person name="Bourzgui I."/>
            <person name="Brown A."/>
            <person name="Cahill P."/>
            <person name="Channer S."/>
            <person name="Cheshatsang Y."/>
            <person name="Chuda L."/>
            <person name="Citroen M."/>
            <person name="Collymore A."/>
            <person name="Cooke P."/>
            <person name="Costello M."/>
            <person name="D'Aco K."/>
            <person name="Daza R."/>
            <person name="De Haan G."/>
            <person name="DeGray S."/>
            <person name="DeMaso C."/>
            <person name="Dhargay N."/>
            <person name="Dooley K."/>
            <person name="Dooley E."/>
            <person name="Doricent M."/>
            <person name="Dorje P."/>
            <person name="Dorjee K."/>
            <person name="Dupes A."/>
            <person name="Elong R."/>
            <person name="Falk J."/>
            <person name="Farina A."/>
            <person name="Faro S."/>
            <person name="Ferguson D."/>
            <person name="Fisher S."/>
            <person name="Foley C.D."/>
            <person name="Franke A."/>
            <person name="Friedrich D."/>
            <person name="Gadbois L."/>
            <person name="Gearin G."/>
            <person name="Gearin C.R."/>
            <person name="Giannoukos G."/>
            <person name="Goode T."/>
            <person name="Graham J."/>
            <person name="Grandbois E."/>
            <person name="Grewal S."/>
            <person name="Gyaltsen K."/>
            <person name="Hafez N."/>
            <person name="Hagos B."/>
            <person name="Hall J."/>
            <person name="Henson C."/>
            <person name="Hollinger A."/>
            <person name="Honan T."/>
            <person name="Huard M.D."/>
            <person name="Hughes L."/>
            <person name="Hurhula B."/>
            <person name="Husby M.E."/>
            <person name="Kamat A."/>
            <person name="Kanga B."/>
            <person name="Kashin S."/>
            <person name="Khazanovich D."/>
            <person name="Kisner P."/>
            <person name="Lance K."/>
            <person name="Lara M."/>
            <person name="Lee W."/>
            <person name="Lennon N."/>
            <person name="Letendre F."/>
            <person name="LeVine R."/>
            <person name="Lipovsky A."/>
            <person name="Liu X."/>
            <person name="Liu J."/>
            <person name="Liu S."/>
            <person name="Lokyitsang T."/>
            <person name="Lokyitsang Y."/>
            <person name="Lubonja R."/>
            <person name="Lui A."/>
            <person name="MacDonald P."/>
            <person name="Magnisalis V."/>
            <person name="Maru K."/>
            <person name="Matthews C."/>
            <person name="McCusker W."/>
            <person name="McDonough S."/>
            <person name="Mehta T."/>
            <person name="Meldrim J."/>
            <person name="Meneus L."/>
            <person name="Mihai O."/>
            <person name="Mihalev A."/>
            <person name="Mihova T."/>
            <person name="Mittelman R."/>
            <person name="Mlenga V."/>
            <person name="Montmayeur A."/>
            <person name="Mulrain L."/>
            <person name="Navidi A."/>
            <person name="Naylor J."/>
            <person name="Negash T."/>
            <person name="Nguyen T."/>
            <person name="Nguyen N."/>
            <person name="Nicol R."/>
            <person name="Norbu C."/>
            <person name="Norbu N."/>
            <person name="Novod N."/>
            <person name="O'Neill B."/>
            <person name="Osman S."/>
            <person name="Markiewicz E."/>
            <person name="Oyono O.L."/>
            <person name="Patti C."/>
            <person name="Phunkhang P."/>
            <person name="Pierre F."/>
            <person name="Priest M."/>
            <person name="Raghuraman S."/>
            <person name="Rege F."/>
            <person name="Reyes R."/>
            <person name="Rise C."/>
            <person name="Rogov P."/>
            <person name="Ross K."/>
            <person name="Ryan E."/>
            <person name="Settipalli S."/>
            <person name="Shea T."/>
            <person name="Sherpa N."/>
            <person name="Shi L."/>
            <person name="Shih D."/>
            <person name="Sparrow T."/>
            <person name="Spaulding J."/>
            <person name="Stalker J."/>
            <person name="Stange-Thomann N."/>
            <person name="Stavropoulos S."/>
            <person name="Stone C."/>
            <person name="Strader C."/>
            <person name="Tesfaye S."/>
            <person name="Thomson T."/>
            <person name="Thoulutsang Y."/>
            <person name="Thoulutsang D."/>
            <person name="Topham K."/>
            <person name="Topping I."/>
            <person name="Tsamla T."/>
            <person name="Vassiliev H."/>
            <person name="Vo A."/>
            <person name="Wangchuk T."/>
            <person name="Wangdi T."/>
            <person name="Weiand M."/>
            <person name="Wilkinson J."/>
            <person name="Wilson A."/>
            <person name="Yadav S."/>
            <person name="Young G."/>
            <person name="Yu Q."/>
            <person name="Zembek L."/>
            <person name="Zhong D."/>
            <person name="Zimmer A."/>
            <person name="Zwirko Z."/>
            <person name="Jaffe D.B."/>
            <person name="Alvarez P."/>
            <person name="Brockman W."/>
            <person name="Butler J."/>
            <person name="Chin C."/>
            <person name="Gnerre S."/>
            <person name="MacCallum I."/>
            <person name="Graves J.A."/>
            <person name="Ponting C.P."/>
            <person name="Breen M."/>
            <person name="Samollow P.B."/>
            <person name="Lander E.S."/>
            <person name="Lindblad-Toh K."/>
        </authorList>
    </citation>
    <scope>NUCLEOTIDE SEQUENCE [LARGE SCALE GENOMIC DNA]</scope>
</reference>
<proteinExistence type="inferred from homology"/>
<dbReference type="CDD" id="cd15951">
    <property type="entry name" value="7tmA_OR52R_52L-like"/>
    <property type="match status" value="1"/>
</dbReference>
<keyword evidence="3 10" id="KW-0716">Sensory transduction</keyword>
<keyword evidence="4 9" id="KW-0812">Transmembrane</keyword>
<feature type="transmembrane region" description="Helical" evidence="10">
    <location>
        <begin position="144"/>
        <end position="165"/>
    </location>
</feature>
<evidence type="ECO:0000256" key="7">
    <source>
        <dbReference type="ARBA" id="ARBA00023136"/>
    </source>
</evidence>
<feature type="transmembrane region" description="Helical" evidence="10">
    <location>
        <begin position="247"/>
        <end position="269"/>
    </location>
</feature>
<evidence type="ECO:0000256" key="6">
    <source>
        <dbReference type="ARBA" id="ARBA00022989"/>
    </source>
</evidence>
<dbReference type="PANTHER" id="PTHR26450:SF70">
    <property type="entry name" value="OLFACTORY RECEPTOR MOR24-2"/>
    <property type="match status" value="1"/>
</dbReference>
<dbReference type="PRINTS" id="PR00237">
    <property type="entry name" value="GPCRRHODOPSN"/>
</dbReference>
<dbReference type="PROSITE" id="PS00237">
    <property type="entry name" value="G_PROTEIN_RECEP_F1_1"/>
    <property type="match status" value="1"/>
</dbReference>
<dbReference type="AlphaFoldDB" id="F6T6S4"/>
<comment type="subcellular location">
    <subcellularLocation>
        <location evidence="10">Cell membrane</location>
        <topology evidence="10">Multi-pass membrane protein</topology>
    </subcellularLocation>
    <subcellularLocation>
        <location evidence="2">Membrane</location>
        <topology evidence="2">Multi-pass membrane protein</topology>
    </subcellularLocation>
</comment>
<reference evidence="12" key="3">
    <citation type="submission" date="2025-09" db="UniProtKB">
        <authorList>
            <consortium name="Ensembl"/>
        </authorList>
    </citation>
    <scope>IDENTIFICATION</scope>
</reference>
<keyword evidence="9" id="KW-0675">Receptor</keyword>
<dbReference type="HOGENOM" id="CLU_012526_0_0_1"/>
<dbReference type="PROSITE" id="PS50262">
    <property type="entry name" value="G_PROTEIN_RECEP_F1_2"/>
    <property type="match status" value="1"/>
</dbReference>
<dbReference type="PANTHER" id="PTHR26450">
    <property type="entry name" value="OLFACTORY RECEPTOR 56B1-RELATED"/>
    <property type="match status" value="1"/>
</dbReference>
<feature type="transmembrane region" description="Helical" evidence="10">
    <location>
        <begin position="111"/>
        <end position="132"/>
    </location>
</feature>
<comment type="similarity">
    <text evidence="9">Belongs to the G-protein coupled receptor 1 family.</text>
</comment>
<dbReference type="InterPro" id="IPR017452">
    <property type="entry name" value="GPCR_Rhodpsn_7TM"/>
</dbReference>
<feature type="transmembrane region" description="Helical" evidence="10">
    <location>
        <begin position="209"/>
        <end position="235"/>
    </location>
</feature>
<feature type="transmembrane region" description="Helical" evidence="10">
    <location>
        <begin position="32"/>
        <end position="57"/>
    </location>
</feature>
<feature type="domain" description="G-protein coupled receptors family 1 profile" evidence="11">
    <location>
        <begin position="50"/>
        <end position="301"/>
    </location>
</feature>
<evidence type="ECO:0000256" key="10">
    <source>
        <dbReference type="RuleBase" id="RU363047"/>
    </source>
</evidence>
<accession>F6T6S4</accession>
<evidence type="ECO:0000256" key="9">
    <source>
        <dbReference type="RuleBase" id="RU000688"/>
    </source>
</evidence>
<dbReference type="GO" id="GO:0004984">
    <property type="term" value="F:olfactory receptor activity"/>
    <property type="evidence" value="ECO:0000318"/>
    <property type="project" value="GO_Central"/>
</dbReference>
<evidence type="ECO:0000313" key="13">
    <source>
        <dbReference type="Proteomes" id="UP000002280"/>
    </source>
</evidence>
<dbReference type="eggNOG" id="ENOG502QV28">
    <property type="taxonomic scope" value="Eukaryota"/>
</dbReference>
<sequence length="333" mass="38048">RKFKALTMSTINKTSLHPTSFFLLGIPGLETAHIWISIPFCLVYIMAVLGNSILLFIIKSDQSLHEPMYLFLSMLSVADLILTTTTLPKILSLFWFNDREISFDACLTQMYFIHSLSTMESGFILAMAFDRYVAICNPLRHSTILTHSVIGSLGLAIVFRGAVLLSPHPFLLRWLPYCRTTIISHTYCEFMALIKLVCAPTRIRKAYSLIVAFLTGGMDFILIMCSYVLILRVVFNMPSNDARLKTLGTCGSHVWVILAFYTPAFFSFLTHRFGHHIAPHVHIFVANIYLLIPPMVNPIIYGIKTKRIREKFLKVFIRDRVLLLFQTKTTREI</sequence>
<evidence type="ECO:0000256" key="5">
    <source>
        <dbReference type="ARBA" id="ARBA00022725"/>
    </source>
</evidence>
<keyword evidence="5 10" id="KW-0552">Olfaction</keyword>
<keyword evidence="9" id="KW-0297">G-protein coupled receptor</keyword>
<evidence type="ECO:0000256" key="4">
    <source>
        <dbReference type="ARBA" id="ARBA00022692"/>
    </source>
</evidence>
<keyword evidence="8 9" id="KW-0807">Transducer</keyword>
<protein>
    <recommendedName>
        <fullName evidence="10">Olfactory receptor</fullName>
    </recommendedName>
</protein>
<evidence type="ECO:0000313" key="12">
    <source>
        <dbReference type="Ensembl" id="ENSMODP00000014001.3"/>
    </source>
</evidence>
<organism evidence="12 13">
    <name type="scientific">Monodelphis domestica</name>
    <name type="common">Gray short-tailed opossum</name>
    <dbReference type="NCBI Taxonomy" id="13616"/>
    <lineage>
        <taxon>Eukaryota</taxon>
        <taxon>Metazoa</taxon>
        <taxon>Chordata</taxon>
        <taxon>Craniata</taxon>
        <taxon>Vertebrata</taxon>
        <taxon>Euteleostomi</taxon>
        <taxon>Mammalia</taxon>
        <taxon>Metatheria</taxon>
        <taxon>Didelphimorphia</taxon>
        <taxon>Didelphidae</taxon>
        <taxon>Monodelphis</taxon>
    </lineage>
</organism>
<dbReference type="OMA" id="IKLVCTE"/>
<keyword evidence="13" id="KW-1185">Reference proteome</keyword>
<keyword evidence="7 10" id="KW-0472">Membrane</keyword>
<dbReference type="Bgee" id="ENSMODG00000041285">
    <property type="expression patterns" value="Expressed in heart"/>
</dbReference>
<dbReference type="InParanoid" id="F6T6S4"/>
<dbReference type="Ensembl" id="ENSMODT00000014259.3">
    <property type="protein sequence ID" value="ENSMODP00000014001.3"/>
    <property type="gene ID" value="ENSMODG00000041285.1"/>
</dbReference>
<name>F6T6S4_MONDO</name>
<reference evidence="12" key="2">
    <citation type="submission" date="2025-08" db="UniProtKB">
        <authorList>
            <consortium name="Ensembl"/>
        </authorList>
    </citation>
    <scope>IDENTIFICATION</scope>
</reference>